<feature type="domain" description="Zn(2)-C6 fungal-type" evidence="5">
    <location>
        <begin position="12"/>
        <end position="46"/>
    </location>
</feature>
<dbReference type="CDD" id="cd00067">
    <property type="entry name" value="GAL4"/>
    <property type="match status" value="1"/>
</dbReference>
<dbReference type="PANTHER" id="PTHR46910:SF38">
    <property type="entry name" value="ZN(2)-C6 FUNGAL-TYPE DOMAIN-CONTAINING PROTEIN"/>
    <property type="match status" value="1"/>
</dbReference>
<feature type="region of interest" description="Disordered" evidence="3">
    <location>
        <begin position="134"/>
        <end position="171"/>
    </location>
</feature>
<feature type="compositionally biased region" description="Polar residues" evidence="3">
    <location>
        <begin position="156"/>
        <end position="168"/>
    </location>
</feature>
<dbReference type="CDD" id="cd12148">
    <property type="entry name" value="fungal_TF_MHR"/>
    <property type="match status" value="1"/>
</dbReference>
<dbReference type="SUPFAM" id="SSF57701">
    <property type="entry name" value="Zn2/Cys6 DNA-binding domain"/>
    <property type="match status" value="1"/>
</dbReference>
<proteinExistence type="predicted"/>
<keyword evidence="2" id="KW-0539">Nucleus</keyword>
<dbReference type="GO" id="GO:0000981">
    <property type="term" value="F:DNA-binding transcription factor activity, RNA polymerase II-specific"/>
    <property type="evidence" value="ECO:0007669"/>
    <property type="project" value="InterPro"/>
</dbReference>
<dbReference type="Gene3D" id="4.10.240.10">
    <property type="entry name" value="Zn(2)-C6 fungal-type DNA-binding domain"/>
    <property type="match status" value="1"/>
</dbReference>
<evidence type="ECO:0000256" key="3">
    <source>
        <dbReference type="SAM" id="MobiDB-lite"/>
    </source>
</evidence>
<keyword evidence="4" id="KW-0812">Transmembrane</keyword>
<keyword evidence="4" id="KW-1133">Transmembrane helix</keyword>
<organism evidence="6 7">
    <name type="scientific">Dendrothele bispora (strain CBS 962.96)</name>
    <dbReference type="NCBI Taxonomy" id="1314807"/>
    <lineage>
        <taxon>Eukaryota</taxon>
        <taxon>Fungi</taxon>
        <taxon>Dikarya</taxon>
        <taxon>Basidiomycota</taxon>
        <taxon>Agaricomycotina</taxon>
        <taxon>Agaricomycetes</taxon>
        <taxon>Agaricomycetidae</taxon>
        <taxon>Agaricales</taxon>
        <taxon>Agaricales incertae sedis</taxon>
        <taxon>Dendrothele</taxon>
    </lineage>
</organism>
<dbReference type="SMART" id="SM00906">
    <property type="entry name" value="Fungal_trans"/>
    <property type="match status" value="1"/>
</dbReference>
<evidence type="ECO:0000256" key="1">
    <source>
        <dbReference type="ARBA" id="ARBA00022723"/>
    </source>
</evidence>
<dbReference type="Proteomes" id="UP000297245">
    <property type="component" value="Unassembled WGS sequence"/>
</dbReference>
<reference evidence="6 7" key="1">
    <citation type="journal article" date="2019" name="Nat. Ecol. Evol.">
        <title>Megaphylogeny resolves global patterns of mushroom evolution.</title>
        <authorList>
            <person name="Varga T."/>
            <person name="Krizsan K."/>
            <person name="Foldi C."/>
            <person name="Dima B."/>
            <person name="Sanchez-Garcia M."/>
            <person name="Sanchez-Ramirez S."/>
            <person name="Szollosi G.J."/>
            <person name="Szarkandi J.G."/>
            <person name="Papp V."/>
            <person name="Albert L."/>
            <person name="Andreopoulos W."/>
            <person name="Angelini C."/>
            <person name="Antonin V."/>
            <person name="Barry K.W."/>
            <person name="Bougher N.L."/>
            <person name="Buchanan P."/>
            <person name="Buyck B."/>
            <person name="Bense V."/>
            <person name="Catcheside P."/>
            <person name="Chovatia M."/>
            <person name="Cooper J."/>
            <person name="Damon W."/>
            <person name="Desjardin D."/>
            <person name="Finy P."/>
            <person name="Geml J."/>
            <person name="Haridas S."/>
            <person name="Hughes K."/>
            <person name="Justo A."/>
            <person name="Karasinski D."/>
            <person name="Kautmanova I."/>
            <person name="Kiss B."/>
            <person name="Kocsube S."/>
            <person name="Kotiranta H."/>
            <person name="LaButti K.M."/>
            <person name="Lechner B.E."/>
            <person name="Liimatainen K."/>
            <person name="Lipzen A."/>
            <person name="Lukacs Z."/>
            <person name="Mihaltcheva S."/>
            <person name="Morgado L.N."/>
            <person name="Niskanen T."/>
            <person name="Noordeloos M.E."/>
            <person name="Ohm R.A."/>
            <person name="Ortiz-Santana B."/>
            <person name="Ovrebo C."/>
            <person name="Racz N."/>
            <person name="Riley R."/>
            <person name="Savchenko A."/>
            <person name="Shiryaev A."/>
            <person name="Soop K."/>
            <person name="Spirin V."/>
            <person name="Szebenyi C."/>
            <person name="Tomsovsky M."/>
            <person name="Tulloss R.E."/>
            <person name="Uehling J."/>
            <person name="Grigoriev I.V."/>
            <person name="Vagvolgyi C."/>
            <person name="Papp T."/>
            <person name="Martin F.M."/>
            <person name="Miettinen O."/>
            <person name="Hibbett D.S."/>
            <person name="Nagy L.G."/>
        </authorList>
    </citation>
    <scope>NUCLEOTIDE SEQUENCE [LARGE SCALE GENOMIC DNA]</scope>
    <source>
        <strain evidence="6 7">CBS 962.96</strain>
    </source>
</reference>
<feature type="compositionally biased region" description="Polar residues" evidence="3">
    <location>
        <begin position="737"/>
        <end position="748"/>
    </location>
</feature>
<dbReference type="AlphaFoldDB" id="A0A4S8LYX5"/>
<dbReference type="Pfam" id="PF00172">
    <property type="entry name" value="Zn_clus"/>
    <property type="match status" value="1"/>
</dbReference>
<dbReference type="PANTHER" id="PTHR46910">
    <property type="entry name" value="TRANSCRIPTION FACTOR PDR1"/>
    <property type="match status" value="1"/>
</dbReference>
<accession>A0A4S8LYX5</accession>
<keyword evidence="4" id="KW-0472">Membrane</keyword>
<protein>
    <recommendedName>
        <fullName evidence="5">Zn(2)-C6 fungal-type domain-containing protein</fullName>
    </recommendedName>
</protein>
<dbReference type="InterPro" id="IPR050987">
    <property type="entry name" value="AtrR-like"/>
</dbReference>
<feature type="compositionally biased region" description="Polar residues" evidence="3">
    <location>
        <begin position="712"/>
        <end position="723"/>
    </location>
</feature>
<dbReference type="GO" id="GO:0006351">
    <property type="term" value="P:DNA-templated transcription"/>
    <property type="evidence" value="ECO:0007669"/>
    <property type="project" value="InterPro"/>
</dbReference>
<dbReference type="InterPro" id="IPR036864">
    <property type="entry name" value="Zn2-C6_fun-type_DNA-bd_sf"/>
</dbReference>
<dbReference type="InterPro" id="IPR007219">
    <property type="entry name" value="XnlR_reg_dom"/>
</dbReference>
<dbReference type="GO" id="GO:0008270">
    <property type="term" value="F:zinc ion binding"/>
    <property type="evidence" value="ECO:0007669"/>
    <property type="project" value="InterPro"/>
</dbReference>
<dbReference type="SMART" id="SM00066">
    <property type="entry name" value="GAL4"/>
    <property type="match status" value="1"/>
</dbReference>
<dbReference type="Pfam" id="PF04082">
    <property type="entry name" value="Fungal_trans"/>
    <property type="match status" value="1"/>
</dbReference>
<dbReference type="OrthoDB" id="4456959at2759"/>
<keyword evidence="1" id="KW-0479">Metal-binding</keyword>
<evidence type="ECO:0000256" key="4">
    <source>
        <dbReference type="SAM" id="Phobius"/>
    </source>
</evidence>
<dbReference type="PROSITE" id="PS50048">
    <property type="entry name" value="ZN2_CY6_FUNGAL_2"/>
    <property type="match status" value="1"/>
</dbReference>
<evidence type="ECO:0000313" key="7">
    <source>
        <dbReference type="Proteomes" id="UP000297245"/>
    </source>
</evidence>
<dbReference type="EMBL" id="ML179213">
    <property type="protein sequence ID" value="THU94916.1"/>
    <property type="molecule type" value="Genomic_DNA"/>
</dbReference>
<dbReference type="PROSITE" id="PS00463">
    <property type="entry name" value="ZN2_CY6_FUNGAL_1"/>
    <property type="match status" value="1"/>
</dbReference>
<feature type="compositionally biased region" description="Low complexity" evidence="3">
    <location>
        <begin position="136"/>
        <end position="147"/>
    </location>
</feature>
<evidence type="ECO:0000256" key="2">
    <source>
        <dbReference type="ARBA" id="ARBA00023242"/>
    </source>
</evidence>
<feature type="transmembrane region" description="Helical" evidence="4">
    <location>
        <begin position="622"/>
        <end position="644"/>
    </location>
</feature>
<feature type="transmembrane region" description="Helical" evidence="4">
    <location>
        <begin position="912"/>
        <end position="933"/>
    </location>
</feature>
<evidence type="ECO:0000313" key="6">
    <source>
        <dbReference type="EMBL" id="THU94916.1"/>
    </source>
</evidence>
<feature type="region of interest" description="Disordered" evidence="3">
    <location>
        <begin position="701"/>
        <end position="761"/>
    </location>
</feature>
<gene>
    <name evidence="6" type="ORF">K435DRAFT_144066</name>
</gene>
<sequence length="940" mass="106234">MTDSKRHRSRQACDACRRKKVRCETRNELPQDTCIECHQTKIECTYTMTRKKRGPRYDHAFLRSRLAQSAQALVSSILSSSTPYVPPDDKDKVREVLVELASYIRNLETELGRTRTSANASVNNNGTTSNLVVEASTESPCPSSSYSQEHPHPQHRNQNIGDGSSLPSHVTKPEDVNEVAALSKVLVRMSFESDNVNSYGRHFGKSSNIMLIKAAMDIKGEMTGEAHLAAAIFQGFKRKEFWAIHPWHVDTKLGTERYEFPEDDLLRDLIEIYFNKINVYMPLLHKPTFMKAVNEGLHHRDHHFGGLVLGLCALASRQSDDPRNAYEGIDSRLSYGWRWFRQIQLVRPSFIIKPSVYELQLYCLAAFFLKSSSIPHGTWVLTGLGIRYAQEMGAHRRFPRSQKPTIESELWKRAFWVLVVIDVLVAMLFGRPRATMTEDFDLEYPLGVDDEYWEDPEHPFEQPRGKPSLISGWIHYLKLVEIMGSVHRGIYAIRRPPWNEYGVSADDPEYDQKTVLFLDSTLNKWIDSMPEHVKWDPKNPNPLFFNQSVMLHSSYYWVQIQVHKTFIPKPGPMSSFPTSFSESDTSTSSENSKMMMSLAVCANAARSCLRILETQSREEKRFVPIPLLLPMFLTASIMLLLNIWRGTRMQACMDLRKELVDVYRCLRIVKMYETNYEIAGRLYDMLRHLIVLTRMPLPQDPELQGEAEANPRQAQTQGQTSPQLAADSNAGDPLRTFSMTQTLPSDSSGFERLGDHHDSHSQVADSIFGVPNSTNGAASSQIYPASSGTLPVHSYELGQLPMFGNIPPIDLTSREDRAQGSINNNQDADFDMVDEFLRMMEEDNAQMKWVVEMSSRNQTNGGVSGGGEGYTGTSLVEQGVAAGPGVDLASQLEFGARLGQDSTGDGFGSEDFFFSCFLFISWGLVGVLTRLPFTSFFLHS</sequence>
<name>A0A4S8LYX5_DENBC</name>
<keyword evidence="7" id="KW-1185">Reference proteome</keyword>
<evidence type="ECO:0000259" key="5">
    <source>
        <dbReference type="PROSITE" id="PS50048"/>
    </source>
</evidence>
<dbReference type="InterPro" id="IPR001138">
    <property type="entry name" value="Zn2Cys6_DnaBD"/>
</dbReference>
<dbReference type="GO" id="GO:0003677">
    <property type="term" value="F:DNA binding"/>
    <property type="evidence" value="ECO:0007669"/>
    <property type="project" value="InterPro"/>
</dbReference>